<keyword evidence="4" id="KW-1185">Reference proteome</keyword>
<feature type="coiled-coil region" evidence="1">
    <location>
        <begin position="401"/>
        <end position="428"/>
    </location>
</feature>
<reference evidence="3" key="1">
    <citation type="thesis" date="2020" institute="ProQuest LLC" country="789 East Eisenhower Parkway, Ann Arbor, MI, USA">
        <title>Comparative Genomics and Chromosome Evolution.</title>
        <authorList>
            <person name="Mudd A.B."/>
        </authorList>
    </citation>
    <scope>NUCLEOTIDE SEQUENCE</scope>
    <source>
        <strain evidence="3">Female2</strain>
        <tissue evidence="3">Blood</tissue>
    </source>
</reference>
<evidence type="ECO:0000256" key="1">
    <source>
        <dbReference type="SAM" id="Coils"/>
    </source>
</evidence>
<proteinExistence type="predicted"/>
<dbReference type="Proteomes" id="UP000812440">
    <property type="component" value="Chromosome 3"/>
</dbReference>
<dbReference type="AlphaFoldDB" id="A0A8T2J5W3"/>
<accession>A0A8T2J5W3</accession>
<sequence>MGHKKILFLDNLPCDLMEQQKQRVRPVLLKRKTLDSSELINTSNHRRNKSQQVRFKEDSTNTNSLDCITTEIRPGENRILVNGKKEQFYSKSKCWLEKTVLQNGLQNAGIQTSPSLRKHFPILKTKNLQELSDDSSSFQINGDIEDIEEKVATQFPSNRIHDQSKHNFKQVRSHGCMKQSLHKRQSNGPISECSEFGFIEMLKNVTFSPPDNQTKSTSKEREHLAINSQSPVSLECHENTSQNLDSRACSITNTNYTEYQEGVRYSIKNKNTTLTSLKPNIEFNESKTSSPGLSSQQSSSFNAEYAQIEKNKKSETLSQYNDNQMCVPFAKKTQFQTNEATDTATERNTAQLDSSMFYSGMQETPSCLPNNAKFYETNKEAKEDLLRHKAPGRLYSLQGQLKTIEKTLQSNQEKIKTLLNVIEDLEKSKALSEGRNNYRTGQDLNNCSTCQSTACIIYSVEYDFRQQEGRFHEVLRMLDKKEESPVLSPVIKLEPDNIIPEKHDLRKKTKKVKKKCFWWI</sequence>
<protein>
    <recommendedName>
        <fullName evidence="5">Protein FAM196B</fullName>
    </recommendedName>
</protein>
<gene>
    <name evidence="3" type="ORF">GDO86_005407</name>
</gene>
<dbReference type="PANTHER" id="PTHR28682">
    <property type="entry name" value="INHIBITORY SYNAPTIC FACTOR 2A-RELATED"/>
    <property type="match status" value="1"/>
</dbReference>
<dbReference type="OrthoDB" id="8679980at2759"/>
<comment type="caution">
    <text evidence="3">The sequence shown here is derived from an EMBL/GenBank/DDBJ whole genome shotgun (WGS) entry which is preliminary data.</text>
</comment>
<feature type="region of interest" description="Disordered" evidence="2">
    <location>
        <begin position="207"/>
        <end position="234"/>
    </location>
</feature>
<evidence type="ECO:0000256" key="2">
    <source>
        <dbReference type="SAM" id="MobiDB-lite"/>
    </source>
</evidence>
<name>A0A8T2J5W3_9PIPI</name>
<keyword evidence="1" id="KW-0175">Coiled coil</keyword>
<evidence type="ECO:0008006" key="5">
    <source>
        <dbReference type="Google" id="ProtNLM"/>
    </source>
</evidence>
<feature type="compositionally biased region" description="Low complexity" evidence="2">
    <location>
        <begin position="286"/>
        <end position="300"/>
    </location>
</feature>
<evidence type="ECO:0000313" key="4">
    <source>
        <dbReference type="Proteomes" id="UP000812440"/>
    </source>
</evidence>
<dbReference type="PANTHER" id="PTHR28682:SF2">
    <property type="entry name" value="PROTEIN INSYN2B"/>
    <property type="match status" value="1"/>
</dbReference>
<dbReference type="InterPro" id="IPR029337">
    <property type="entry name" value="INSYN2"/>
</dbReference>
<feature type="compositionally biased region" description="Polar residues" evidence="2">
    <location>
        <begin position="207"/>
        <end position="216"/>
    </location>
</feature>
<evidence type="ECO:0000313" key="3">
    <source>
        <dbReference type="EMBL" id="KAG8439173.1"/>
    </source>
</evidence>
<feature type="region of interest" description="Disordered" evidence="2">
    <location>
        <begin position="282"/>
        <end position="302"/>
    </location>
</feature>
<organism evidence="3 4">
    <name type="scientific">Hymenochirus boettgeri</name>
    <name type="common">Congo dwarf clawed frog</name>
    <dbReference type="NCBI Taxonomy" id="247094"/>
    <lineage>
        <taxon>Eukaryota</taxon>
        <taxon>Metazoa</taxon>
        <taxon>Chordata</taxon>
        <taxon>Craniata</taxon>
        <taxon>Vertebrata</taxon>
        <taxon>Euteleostomi</taxon>
        <taxon>Amphibia</taxon>
        <taxon>Batrachia</taxon>
        <taxon>Anura</taxon>
        <taxon>Pipoidea</taxon>
        <taxon>Pipidae</taxon>
        <taxon>Pipinae</taxon>
        <taxon>Hymenochirus</taxon>
    </lineage>
</organism>
<dbReference type="EMBL" id="JAACNH010000006">
    <property type="protein sequence ID" value="KAG8439173.1"/>
    <property type="molecule type" value="Genomic_DNA"/>
</dbReference>
<dbReference type="Pfam" id="PF15265">
    <property type="entry name" value="FAM196"/>
    <property type="match status" value="1"/>
</dbReference>